<dbReference type="Proteomes" id="UP001596267">
    <property type="component" value="Unassembled WGS sequence"/>
</dbReference>
<evidence type="ECO:0000313" key="1">
    <source>
        <dbReference type="EMBL" id="MFC6385951.1"/>
    </source>
</evidence>
<evidence type="ECO:0000313" key="2">
    <source>
        <dbReference type="Proteomes" id="UP001596267"/>
    </source>
</evidence>
<dbReference type="RefSeq" id="WP_253052341.1">
    <property type="nucleotide sequence ID" value="NZ_JAMXWN010000002.1"/>
</dbReference>
<organism evidence="1 2">
    <name type="scientific">Sporolactobacillus kofuensis</name>
    <dbReference type="NCBI Taxonomy" id="269672"/>
    <lineage>
        <taxon>Bacteria</taxon>
        <taxon>Bacillati</taxon>
        <taxon>Bacillota</taxon>
        <taxon>Bacilli</taxon>
        <taxon>Bacillales</taxon>
        <taxon>Sporolactobacillaceae</taxon>
        <taxon>Sporolactobacillus</taxon>
    </lineage>
</organism>
<gene>
    <name evidence="1" type="ORF">ACFP7A_04985</name>
</gene>
<reference evidence="2" key="1">
    <citation type="journal article" date="2019" name="Int. J. Syst. Evol. Microbiol.">
        <title>The Global Catalogue of Microorganisms (GCM) 10K type strain sequencing project: providing services to taxonomists for standard genome sequencing and annotation.</title>
        <authorList>
            <consortium name="The Broad Institute Genomics Platform"/>
            <consortium name="The Broad Institute Genome Sequencing Center for Infectious Disease"/>
            <person name="Wu L."/>
            <person name="Ma J."/>
        </authorList>
    </citation>
    <scope>NUCLEOTIDE SEQUENCE [LARGE SCALE GENOMIC DNA]</scope>
    <source>
        <strain evidence="2">CCUG 42001</strain>
    </source>
</reference>
<accession>A0ABW1WBI9</accession>
<keyword evidence="2" id="KW-1185">Reference proteome</keyword>
<proteinExistence type="predicted"/>
<sequence>MASDNLPTKIQQLQEEFERQASNELTLIPNVTQAQVTSFLSDGLLNIDTVDVVNRASKIINQDPSKTDKEVAIEILKQFSKSHKSRIIRKMARKLIKEKRDE</sequence>
<dbReference type="EMBL" id="JBHSTQ010000003">
    <property type="protein sequence ID" value="MFC6385951.1"/>
    <property type="molecule type" value="Genomic_DNA"/>
</dbReference>
<name>A0ABW1WBI9_9BACL</name>
<protein>
    <submittedName>
        <fullName evidence="1">Uncharacterized protein</fullName>
    </submittedName>
</protein>
<comment type="caution">
    <text evidence="1">The sequence shown here is derived from an EMBL/GenBank/DDBJ whole genome shotgun (WGS) entry which is preliminary data.</text>
</comment>